<dbReference type="InterPro" id="IPR052740">
    <property type="entry name" value="CE4"/>
</dbReference>
<gene>
    <name evidence="1" type="ORF">Ocin01_19410</name>
</gene>
<sequence length="165" mass="19189">RRLRDSKLEHPSNEVQQYSQKKWDREILTAYGGVKLSEVREMRALAPSSPFLAIGGNNMFKMLHDSNFTYDSSMPAYENRPPSWPYTLDYRIFDCIIPLCPTKSYPGVWEVPMVMWQDLKGRRCSMGDACSNTPTAEGVYQMLTKNFGRHYTTNRDPFRLYFHAA</sequence>
<evidence type="ECO:0000313" key="2">
    <source>
        <dbReference type="Proteomes" id="UP000094527"/>
    </source>
</evidence>
<dbReference type="PANTHER" id="PTHR45985">
    <property type="match status" value="1"/>
</dbReference>
<dbReference type="Gene3D" id="3.20.20.370">
    <property type="entry name" value="Glycoside hydrolase/deacetylase"/>
    <property type="match status" value="1"/>
</dbReference>
<dbReference type="AlphaFoldDB" id="A0A1D2M2W1"/>
<reference evidence="1 2" key="1">
    <citation type="journal article" date="2016" name="Genome Biol. Evol.">
        <title>Gene Family Evolution Reflects Adaptation to Soil Environmental Stressors in the Genome of the Collembolan Orchesella cincta.</title>
        <authorList>
            <person name="Faddeeva-Vakhrusheva A."/>
            <person name="Derks M.F."/>
            <person name="Anvar S.Y."/>
            <person name="Agamennone V."/>
            <person name="Suring W."/>
            <person name="Smit S."/>
            <person name="van Straalen N.M."/>
            <person name="Roelofs D."/>
        </authorList>
    </citation>
    <scope>NUCLEOTIDE SEQUENCE [LARGE SCALE GENOMIC DNA]</scope>
    <source>
        <tissue evidence="1">Mixed pool</tissue>
    </source>
</reference>
<dbReference type="SUPFAM" id="SSF88713">
    <property type="entry name" value="Glycoside hydrolase/deacetylase"/>
    <property type="match status" value="1"/>
</dbReference>
<dbReference type="STRING" id="48709.A0A1D2M2W1"/>
<dbReference type="EMBL" id="LJIJ01005692">
    <property type="protein sequence ID" value="ODM87272.1"/>
    <property type="molecule type" value="Genomic_DNA"/>
</dbReference>
<dbReference type="Proteomes" id="UP000094527">
    <property type="component" value="Unassembled WGS sequence"/>
</dbReference>
<protein>
    <submittedName>
        <fullName evidence="1">Uncharacterized protein</fullName>
    </submittedName>
</protein>
<dbReference type="GO" id="GO:0016787">
    <property type="term" value="F:hydrolase activity"/>
    <property type="evidence" value="ECO:0007669"/>
    <property type="project" value="UniProtKB-ARBA"/>
</dbReference>
<feature type="non-terminal residue" evidence="1">
    <location>
        <position position="1"/>
    </location>
</feature>
<accession>A0A1D2M2W1</accession>
<evidence type="ECO:0000313" key="1">
    <source>
        <dbReference type="EMBL" id="ODM87272.1"/>
    </source>
</evidence>
<name>A0A1D2M2W1_ORCCI</name>
<dbReference type="InterPro" id="IPR011330">
    <property type="entry name" value="Glyco_hydro/deAcase_b/a-brl"/>
</dbReference>
<organism evidence="1 2">
    <name type="scientific">Orchesella cincta</name>
    <name type="common">Springtail</name>
    <name type="synonym">Podura cincta</name>
    <dbReference type="NCBI Taxonomy" id="48709"/>
    <lineage>
        <taxon>Eukaryota</taxon>
        <taxon>Metazoa</taxon>
        <taxon>Ecdysozoa</taxon>
        <taxon>Arthropoda</taxon>
        <taxon>Hexapoda</taxon>
        <taxon>Collembola</taxon>
        <taxon>Entomobryomorpha</taxon>
        <taxon>Entomobryoidea</taxon>
        <taxon>Orchesellidae</taxon>
        <taxon>Orchesellinae</taxon>
        <taxon>Orchesella</taxon>
    </lineage>
</organism>
<keyword evidence="2" id="KW-1185">Reference proteome</keyword>
<dbReference type="OrthoDB" id="504708at2759"/>
<proteinExistence type="predicted"/>
<comment type="caution">
    <text evidence="1">The sequence shown here is derived from an EMBL/GenBank/DDBJ whole genome shotgun (WGS) entry which is preliminary data.</text>
</comment>
<dbReference type="PANTHER" id="PTHR45985:SF12">
    <property type="entry name" value="CHITIN DEACETYLASE-LIKE 5, ISOFORM B"/>
    <property type="match status" value="1"/>
</dbReference>
<dbReference type="GO" id="GO:0005975">
    <property type="term" value="P:carbohydrate metabolic process"/>
    <property type="evidence" value="ECO:0007669"/>
    <property type="project" value="InterPro"/>
</dbReference>